<dbReference type="AlphaFoldDB" id="A0A177LW94"/>
<proteinExistence type="predicted"/>
<dbReference type="InterPro" id="IPR016071">
    <property type="entry name" value="Staphylococal_nuclease_OB-fold"/>
</dbReference>
<dbReference type="GO" id="GO:0004519">
    <property type="term" value="F:endonuclease activity"/>
    <property type="evidence" value="ECO:0007669"/>
    <property type="project" value="UniProtKB-KW"/>
</dbReference>
<dbReference type="GO" id="GO:0003676">
    <property type="term" value="F:nucleic acid binding"/>
    <property type="evidence" value="ECO:0007669"/>
    <property type="project" value="InterPro"/>
</dbReference>
<dbReference type="InterPro" id="IPR002071">
    <property type="entry name" value="Thermonucl_AS"/>
</dbReference>
<accession>A0A177LW94</accession>
<gene>
    <name evidence="7" type="ORF">A1353_23290</name>
</gene>
<organism evidence="7 8">
    <name type="scientific">Methylomonas methanica</name>
    <dbReference type="NCBI Taxonomy" id="421"/>
    <lineage>
        <taxon>Bacteria</taxon>
        <taxon>Pseudomonadati</taxon>
        <taxon>Pseudomonadota</taxon>
        <taxon>Gammaproteobacteria</taxon>
        <taxon>Methylococcales</taxon>
        <taxon>Methylococcaceae</taxon>
        <taxon>Methylomonas</taxon>
    </lineage>
</organism>
<sequence length="220" mass="24694">MRLFLFIALFINTSVALSETLEGFVVSVHDGDTVTLLLANKSQVKIRLAQIDAPESDQAFGQKSKQALATMVFNKNVKVEKETVDKYGRTVGTIFVDSLDANREQIRQGMAWAYRQYLHDQSLIQDEENAKQSKIGLWSDPNPIPPWEYRHSKKGQQQNSPPRNVSTAIEKPSDNQCGAKRYCKEMTSCDEAKVYLSQCGLSRLDGDGDGVPCEKLCNSW</sequence>
<keyword evidence="2" id="KW-0255">Endonuclease</keyword>
<dbReference type="PROSITE" id="PS01284">
    <property type="entry name" value="TNASE_2"/>
    <property type="match status" value="1"/>
</dbReference>
<dbReference type="Gene3D" id="2.40.50.90">
    <property type="match status" value="1"/>
</dbReference>
<keyword evidence="5" id="KW-0732">Signal</keyword>
<evidence type="ECO:0000259" key="6">
    <source>
        <dbReference type="PROSITE" id="PS50830"/>
    </source>
</evidence>
<feature type="signal peptide" evidence="5">
    <location>
        <begin position="1"/>
        <end position="18"/>
    </location>
</feature>
<dbReference type="InterPro" id="IPR035437">
    <property type="entry name" value="SNase_OB-fold_sf"/>
</dbReference>
<evidence type="ECO:0000256" key="5">
    <source>
        <dbReference type="SAM" id="SignalP"/>
    </source>
</evidence>
<dbReference type="SUPFAM" id="SSF50199">
    <property type="entry name" value="Staphylococcal nuclease"/>
    <property type="match status" value="1"/>
</dbReference>
<evidence type="ECO:0000256" key="2">
    <source>
        <dbReference type="ARBA" id="ARBA00022759"/>
    </source>
</evidence>
<evidence type="ECO:0000313" key="7">
    <source>
        <dbReference type="EMBL" id="OAH97219.1"/>
    </source>
</evidence>
<keyword evidence="1" id="KW-0540">Nuclease</keyword>
<dbReference type="GO" id="GO:0016787">
    <property type="term" value="F:hydrolase activity"/>
    <property type="evidence" value="ECO:0007669"/>
    <property type="project" value="UniProtKB-KW"/>
</dbReference>
<dbReference type="Pfam" id="PF00565">
    <property type="entry name" value="SNase"/>
    <property type="match status" value="1"/>
</dbReference>
<evidence type="ECO:0000256" key="3">
    <source>
        <dbReference type="ARBA" id="ARBA00022801"/>
    </source>
</evidence>
<dbReference type="SMART" id="SM00894">
    <property type="entry name" value="Excalibur"/>
    <property type="match status" value="1"/>
</dbReference>
<evidence type="ECO:0000256" key="4">
    <source>
        <dbReference type="SAM" id="MobiDB-lite"/>
    </source>
</evidence>
<dbReference type="PROSITE" id="PS50830">
    <property type="entry name" value="TNASE_3"/>
    <property type="match status" value="1"/>
</dbReference>
<comment type="caution">
    <text evidence="7">The sequence shown here is derived from an EMBL/GenBank/DDBJ whole genome shotgun (WGS) entry which is preliminary data.</text>
</comment>
<feature type="region of interest" description="Disordered" evidence="4">
    <location>
        <begin position="134"/>
        <end position="175"/>
    </location>
</feature>
<evidence type="ECO:0000313" key="8">
    <source>
        <dbReference type="Proteomes" id="UP000077763"/>
    </source>
</evidence>
<dbReference type="InterPro" id="IPR008613">
    <property type="entry name" value="Excalibur_Ca-bd_domain"/>
</dbReference>
<dbReference type="PANTHER" id="PTHR12302">
    <property type="entry name" value="EBNA2 BINDING PROTEIN P100"/>
    <property type="match status" value="1"/>
</dbReference>
<evidence type="ECO:0000256" key="1">
    <source>
        <dbReference type="ARBA" id="ARBA00022722"/>
    </source>
</evidence>
<feature type="domain" description="TNase-like" evidence="6">
    <location>
        <begin position="19"/>
        <end position="140"/>
    </location>
</feature>
<keyword evidence="3" id="KW-0378">Hydrolase</keyword>
<dbReference type="PROSITE" id="PS01123">
    <property type="entry name" value="TNASE_1"/>
    <property type="match status" value="1"/>
</dbReference>
<dbReference type="Pfam" id="PF05901">
    <property type="entry name" value="Excalibur"/>
    <property type="match status" value="1"/>
</dbReference>
<feature type="compositionally biased region" description="Polar residues" evidence="4">
    <location>
        <begin position="155"/>
        <end position="167"/>
    </location>
</feature>
<dbReference type="PANTHER" id="PTHR12302:SF3">
    <property type="entry name" value="SERINE_THREONINE-PROTEIN KINASE 31"/>
    <property type="match status" value="1"/>
</dbReference>
<dbReference type="EMBL" id="LUUH01000103">
    <property type="protein sequence ID" value="OAH97219.1"/>
    <property type="molecule type" value="Genomic_DNA"/>
</dbReference>
<dbReference type="Proteomes" id="UP000077763">
    <property type="component" value="Unassembled WGS sequence"/>
</dbReference>
<dbReference type="RefSeq" id="WP_064038674.1">
    <property type="nucleotide sequence ID" value="NZ_LUUH01000103.1"/>
</dbReference>
<feature type="chain" id="PRO_5008067374" description="TNase-like domain-containing protein" evidence="5">
    <location>
        <begin position="19"/>
        <end position="220"/>
    </location>
</feature>
<dbReference type="SMART" id="SM00318">
    <property type="entry name" value="SNc"/>
    <property type="match status" value="1"/>
</dbReference>
<protein>
    <recommendedName>
        <fullName evidence="6">TNase-like domain-containing protein</fullName>
    </recommendedName>
</protein>
<reference evidence="7 8" key="1">
    <citation type="submission" date="2016-03" db="EMBL/GenBank/DDBJ databases">
        <authorList>
            <person name="Ploux O."/>
        </authorList>
    </citation>
    <scope>NUCLEOTIDE SEQUENCE [LARGE SCALE GENOMIC DNA]</scope>
    <source>
        <strain evidence="7 8">R-45371</strain>
    </source>
</reference>
<dbReference type="CDD" id="cd00175">
    <property type="entry name" value="SNc"/>
    <property type="match status" value="1"/>
</dbReference>
<name>A0A177LW94_METMH</name>